<dbReference type="Pfam" id="PF02171">
    <property type="entry name" value="Piwi"/>
    <property type="match status" value="1"/>
</dbReference>
<dbReference type="SMART" id="SM00949">
    <property type="entry name" value="PAZ"/>
    <property type="match status" value="1"/>
</dbReference>
<dbReference type="Gene3D" id="3.30.420.10">
    <property type="entry name" value="Ribonuclease H-like superfamily/Ribonuclease H"/>
    <property type="match status" value="1"/>
</dbReference>
<organism evidence="5">
    <name type="scientific">Erythrolobus madagascarensis</name>
    <dbReference type="NCBI Taxonomy" id="708628"/>
    <lineage>
        <taxon>Eukaryota</taxon>
        <taxon>Rhodophyta</taxon>
        <taxon>Bangiophyceae</taxon>
        <taxon>Porphyridiales</taxon>
        <taxon>Porphyridiaceae</taxon>
        <taxon>Erythrolobus</taxon>
    </lineage>
</organism>
<dbReference type="PROSITE" id="PS50821">
    <property type="entry name" value="PAZ"/>
    <property type="match status" value="1"/>
</dbReference>
<dbReference type="Pfam" id="PF16486">
    <property type="entry name" value="ArgoN"/>
    <property type="match status" value="1"/>
</dbReference>
<dbReference type="InterPro" id="IPR036085">
    <property type="entry name" value="PAZ_dom_sf"/>
</dbReference>
<dbReference type="Pfam" id="PF02170">
    <property type="entry name" value="PAZ"/>
    <property type="match status" value="1"/>
</dbReference>
<gene>
    <name evidence="5" type="ORF">EMAD1354_LOCUS1753</name>
</gene>
<accession>A0A7S0T7L0</accession>
<evidence type="ECO:0000256" key="1">
    <source>
        <dbReference type="RuleBase" id="RU361178"/>
    </source>
</evidence>
<feature type="compositionally biased region" description="Polar residues" evidence="2">
    <location>
        <begin position="836"/>
        <end position="848"/>
    </location>
</feature>
<dbReference type="PROSITE" id="PS50822">
    <property type="entry name" value="PIWI"/>
    <property type="match status" value="1"/>
</dbReference>
<evidence type="ECO:0000259" key="3">
    <source>
        <dbReference type="PROSITE" id="PS50821"/>
    </source>
</evidence>
<reference evidence="5" key="1">
    <citation type="submission" date="2021-01" db="EMBL/GenBank/DDBJ databases">
        <authorList>
            <person name="Corre E."/>
            <person name="Pelletier E."/>
            <person name="Niang G."/>
            <person name="Scheremetjew M."/>
            <person name="Finn R."/>
            <person name="Kale V."/>
            <person name="Holt S."/>
            <person name="Cochrane G."/>
            <person name="Meng A."/>
            <person name="Brown T."/>
            <person name="Cohen L."/>
        </authorList>
    </citation>
    <scope>NUCLEOTIDE SEQUENCE</scope>
    <source>
        <strain evidence="5">CCMP3276</strain>
    </source>
</reference>
<sequence length="863" mass="96118">MTQMEIDSAVAVLKSMNRLDAIDNGHGREGRRLRSAVSNFWGLSLAPRDLHVYGVDIKEVDKPRPEKRLPETLTRQVVKDMFAQNRGNLNTGLYCFDGATTLITVASLVLDSDGADLAEEVELSADSTAPGRDREAKFIVTLRPASVRNPHELLTYIQNRRGEVPADVIQALDIIAKDVKVRKGCITTARSIFDPKTSNAAEIFGGFHIWRGWYQSIRPSLEGAVINVDLAFSAFLPQQSGLQFASKILGRTDLRGGLNTADVNKLSKEMKNFRFVSTHSDVKRTYVINKVQGVADRISIEMDGRNITIADYFLQRYKKRINYPQLPLAVVKTGRGFSHFPLEYIEMEGNQRRKSLVTPRQAQEVIRIAAVRPQPRLNQLREITRNLGLQNDELARQVLAVGDQVKVPGARVLQPPVVGYGQNRTVQPRDGGWNIKSMPLVAAPDPVRSYGVLNLTRMPSDAIASFFRRLMEIGRGSGYQMAPLQSQLISHAAYTGSQSQLEHAFTRLHGAVLQRFKACQVIFVIIDKKAPDPYQKIKVVGDTVVGVVTQCLTAKTVQKMDPTTLANVVLKLNGKVGSGGKNHIAHLPSNPNLVNAFEKRPFMILGADVTHPGPGSEAKSIAGLCASIDRNMSRYVGDVRVQLEVRQEPILTISEMLPRLLGFFRNSQRNMLPETIIMFRDGVAENQQDAVLGQELTEIRKGCRALDPTYNPKLSYIIVNKRHHTRFFVQDRTEGDRNSNPLPGTTVDTNVCNPEFYEFYQYGAFALQGSAKPTLYRVLYDECRFTPDQLQNLTFRLAHAYSRCTRSVSLVTPVYYAHHLASRGRCYAGGDEDSGSDPSTRGTGSSLSIPTVHQNIRASSFWI</sequence>
<dbReference type="AlphaFoldDB" id="A0A7S0T7L0"/>
<dbReference type="InterPro" id="IPR012337">
    <property type="entry name" value="RNaseH-like_sf"/>
</dbReference>
<dbReference type="SUPFAM" id="SSF53098">
    <property type="entry name" value="Ribonuclease H-like"/>
    <property type="match status" value="1"/>
</dbReference>
<dbReference type="SMART" id="SM00950">
    <property type="entry name" value="Piwi"/>
    <property type="match status" value="1"/>
</dbReference>
<dbReference type="InterPro" id="IPR003165">
    <property type="entry name" value="Piwi"/>
</dbReference>
<feature type="domain" description="Piwi" evidence="4">
    <location>
        <begin position="521"/>
        <end position="821"/>
    </location>
</feature>
<dbReference type="InterPro" id="IPR036397">
    <property type="entry name" value="RNaseH_sf"/>
</dbReference>
<feature type="region of interest" description="Disordered" evidence="2">
    <location>
        <begin position="828"/>
        <end position="848"/>
    </location>
</feature>
<dbReference type="InterPro" id="IPR003100">
    <property type="entry name" value="PAZ_dom"/>
</dbReference>
<dbReference type="SUPFAM" id="SSF101690">
    <property type="entry name" value="PAZ domain"/>
    <property type="match status" value="1"/>
</dbReference>
<dbReference type="GO" id="GO:0003723">
    <property type="term" value="F:RNA binding"/>
    <property type="evidence" value="ECO:0007669"/>
    <property type="project" value="InterPro"/>
</dbReference>
<dbReference type="InterPro" id="IPR032474">
    <property type="entry name" value="Argonaute_N"/>
</dbReference>
<dbReference type="PANTHER" id="PTHR22891">
    <property type="entry name" value="EUKARYOTIC TRANSLATION INITIATION FACTOR 2C"/>
    <property type="match status" value="1"/>
</dbReference>
<feature type="domain" description="PAZ" evidence="3">
    <location>
        <begin position="240"/>
        <end position="349"/>
    </location>
</feature>
<comment type="similarity">
    <text evidence="1">Belongs to the argonaute family.</text>
</comment>
<protein>
    <submittedName>
        <fullName evidence="5">Uncharacterized protein</fullName>
    </submittedName>
</protein>
<dbReference type="Pfam" id="PF08699">
    <property type="entry name" value="ArgoL1"/>
    <property type="match status" value="1"/>
</dbReference>
<dbReference type="CDD" id="cd02846">
    <property type="entry name" value="PAZ_argonaute_like"/>
    <property type="match status" value="1"/>
</dbReference>
<name>A0A7S0T7L0_9RHOD</name>
<dbReference type="SMART" id="SM01163">
    <property type="entry name" value="DUF1785"/>
    <property type="match status" value="1"/>
</dbReference>
<dbReference type="EMBL" id="HBFE01002663">
    <property type="protein sequence ID" value="CAD8725673.1"/>
    <property type="molecule type" value="Transcribed_RNA"/>
</dbReference>
<dbReference type="Gene3D" id="2.170.260.10">
    <property type="entry name" value="paz domain"/>
    <property type="match status" value="1"/>
</dbReference>
<evidence type="ECO:0000256" key="2">
    <source>
        <dbReference type="SAM" id="MobiDB-lite"/>
    </source>
</evidence>
<evidence type="ECO:0000313" key="5">
    <source>
        <dbReference type="EMBL" id="CAD8725673.1"/>
    </source>
</evidence>
<proteinExistence type="inferred from homology"/>
<evidence type="ECO:0000259" key="4">
    <source>
        <dbReference type="PROSITE" id="PS50822"/>
    </source>
</evidence>
<dbReference type="Gene3D" id="3.40.50.2300">
    <property type="match status" value="1"/>
</dbReference>
<dbReference type="InterPro" id="IPR014811">
    <property type="entry name" value="ArgoL1"/>
</dbReference>